<accession>A0A6A4GWI1</accession>
<keyword evidence="1" id="KW-1133">Transmembrane helix</keyword>
<dbReference type="AlphaFoldDB" id="A0A6A4GWI1"/>
<feature type="transmembrane region" description="Helical" evidence="1">
    <location>
        <begin position="149"/>
        <end position="167"/>
    </location>
</feature>
<dbReference type="Proteomes" id="UP000799118">
    <property type="component" value="Unassembled WGS sequence"/>
</dbReference>
<evidence type="ECO:0000313" key="2">
    <source>
        <dbReference type="EMBL" id="KAE9390118.1"/>
    </source>
</evidence>
<keyword evidence="1" id="KW-0472">Membrane</keyword>
<keyword evidence="1" id="KW-0812">Transmembrane</keyword>
<feature type="transmembrane region" description="Helical" evidence="1">
    <location>
        <begin position="63"/>
        <end position="80"/>
    </location>
</feature>
<feature type="transmembrane region" description="Helical" evidence="1">
    <location>
        <begin position="229"/>
        <end position="251"/>
    </location>
</feature>
<dbReference type="EMBL" id="ML769669">
    <property type="protein sequence ID" value="KAE9390118.1"/>
    <property type="molecule type" value="Genomic_DNA"/>
</dbReference>
<sequence>MDSDSDSASENGAILALLSSDEYNNVVVSIVGSTFFGFCLFAFIVALYIHARKRSVVVLPQKIFLSLIVFAFLLNTWNYGLECYAEILLGTKYSFITPSTGDLNDNLEAVIVGLKSTVLMSTWPFNINLLIGDAIVVWRAWIIGGGHKVFKYIMALLMAANIGANLADAILDDTSTLGGPLALDYVSSFVSLAVNLLGTGIIGFTAWQHKKSINQASTTGRTKKSSIEIILLFLLQSGAAFCAIQLVYAVVQILPASSASDLLLVTVMTAICNGAAVLYPLAVFIMVNTIDTPFVETFYDTKAQPQENHAVRARIANTTSSDGQTFNESAINFSPNTHIGSSMTAASY</sequence>
<feature type="transmembrane region" description="Helical" evidence="1">
    <location>
        <begin position="123"/>
        <end position="142"/>
    </location>
</feature>
<dbReference type="OrthoDB" id="3026602at2759"/>
<feature type="transmembrane region" description="Helical" evidence="1">
    <location>
        <begin position="187"/>
        <end position="208"/>
    </location>
</feature>
<evidence type="ECO:0000256" key="1">
    <source>
        <dbReference type="SAM" id="Phobius"/>
    </source>
</evidence>
<keyword evidence="3" id="KW-1185">Reference proteome</keyword>
<name>A0A6A4GWI1_9AGAR</name>
<gene>
    <name evidence="2" type="ORF">BT96DRAFT_980408</name>
</gene>
<feature type="transmembrane region" description="Helical" evidence="1">
    <location>
        <begin position="26"/>
        <end position="51"/>
    </location>
</feature>
<protein>
    <submittedName>
        <fullName evidence="2">Uncharacterized protein</fullName>
    </submittedName>
</protein>
<proteinExistence type="predicted"/>
<reference evidence="2" key="1">
    <citation type="journal article" date="2019" name="Environ. Microbiol.">
        <title>Fungal ecological strategies reflected in gene transcription - a case study of two litter decomposers.</title>
        <authorList>
            <person name="Barbi F."/>
            <person name="Kohler A."/>
            <person name="Barry K."/>
            <person name="Baskaran P."/>
            <person name="Daum C."/>
            <person name="Fauchery L."/>
            <person name="Ihrmark K."/>
            <person name="Kuo A."/>
            <person name="LaButti K."/>
            <person name="Lipzen A."/>
            <person name="Morin E."/>
            <person name="Grigoriev I.V."/>
            <person name="Henrissat B."/>
            <person name="Lindahl B."/>
            <person name="Martin F."/>
        </authorList>
    </citation>
    <scope>NUCLEOTIDE SEQUENCE</scope>
    <source>
        <strain evidence="2">JB14</strain>
    </source>
</reference>
<evidence type="ECO:0000313" key="3">
    <source>
        <dbReference type="Proteomes" id="UP000799118"/>
    </source>
</evidence>
<organism evidence="2 3">
    <name type="scientific">Gymnopus androsaceus JB14</name>
    <dbReference type="NCBI Taxonomy" id="1447944"/>
    <lineage>
        <taxon>Eukaryota</taxon>
        <taxon>Fungi</taxon>
        <taxon>Dikarya</taxon>
        <taxon>Basidiomycota</taxon>
        <taxon>Agaricomycotina</taxon>
        <taxon>Agaricomycetes</taxon>
        <taxon>Agaricomycetidae</taxon>
        <taxon>Agaricales</taxon>
        <taxon>Marasmiineae</taxon>
        <taxon>Omphalotaceae</taxon>
        <taxon>Gymnopus</taxon>
    </lineage>
</organism>
<feature type="transmembrane region" description="Helical" evidence="1">
    <location>
        <begin position="263"/>
        <end position="287"/>
    </location>
</feature>